<dbReference type="AlphaFoldDB" id="A0A415C2S6"/>
<sequence length="109" mass="11875">MTEEHDTGKPVAEYATIQYPGERLRPVITINGKPAIVVETTITGATNPKTGHWMPLNVVVKTVGDEQWTPLPLTDPFALDVADRTQCSFNGYAPASGKKAGHHDRANKH</sequence>
<proteinExistence type="predicted"/>
<protein>
    <submittedName>
        <fullName evidence="1">Uncharacterized protein</fullName>
    </submittedName>
</protein>
<name>A0A415C2S6_BIFBI</name>
<accession>A0A415C2S6</accession>
<dbReference type="RefSeq" id="WP_117658393.1">
    <property type="nucleotide sequence ID" value="NZ_JAQECX010000005.1"/>
</dbReference>
<gene>
    <name evidence="1" type="ORF">DW137_09245</name>
</gene>
<reference evidence="1 2" key="1">
    <citation type="submission" date="2018-08" db="EMBL/GenBank/DDBJ databases">
        <title>A genome reference for cultivated species of the human gut microbiota.</title>
        <authorList>
            <person name="Zou Y."/>
            <person name="Xue W."/>
            <person name="Luo G."/>
        </authorList>
    </citation>
    <scope>NUCLEOTIDE SEQUENCE [LARGE SCALE GENOMIC DNA]</scope>
    <source>
        <strain evidence="1 2">AM12-10</strain>
    </source>
</reference>
<evidence type="ECO:0000313" key="1">
    <source>
        <dbReference type="EMBL" id="RHJ22007.1"/>
    </source>
</evidence>
<dbReference type="EMBL" id="QRLR01000006">
    <property type="protein sequence ID" value="RHJ22007.1"/>
    <property type="molecule type" value="Genomic_DNA"/>
</dbReference>
<evidence type="ECO:0000313" key="2">
    <source>
        <dbReference type="Proteomes" id="UP000283727"/>
    </source>
</evidence>
<organism evidence="1 2">
    <name type="scientific">Bifidobacterium bifidum</name>
    <dbReference type="NCBI Taxonomy" id="1681"/>
    <lineage>
        <taxon>Bacteria</taxon>
        <taxon>Bacillati</taxon>
        <taxon>Actinomycetota</taxon>
        <taxon>Actinomycetes</taxon>
        <taxon>Bifidobacteriales</taxon>
        <taxon>Bifidobacteriaceae</taxon>
        <taxon>Bifidobacterium</taxon>
    </lineage>
</organism>
<dbReference type="Proteomes" id="UP000283727">
    <property type="component" value="Unassembled WGS sequence"/>
</dbReference>
<comment type="caution">
    <text evidence="1">The sequence shown here is derived from an EMBL/GenBank/DDBJ whole genome shotgun (WGS) entry which is preliminary data.</text>
</comment>